<comment type="caution">
    <text evidence="1">The sequence shown here is derived from an EMBL/GenBank/DDBJ whole genome shotgun (WGS) entry which is preliminary data.</text>
</comment>
<dbReference type="EMBL" id="BARW01009962">
    <property type="protein sequence ID" value="GAI86110.1"/>
    <property type="molecule type" value="Genomic_DNA"/>
</dbReference>
<reference evidence="1" key="1">
    <citation type="journal article" date="2014" name="Front. Microbiol.">
        <title>High frequency of phylogenetically diverse reductive dehalogenase-homologous genes in deep subseafloor sedimentary metagenomes.</title>
        <authorList>
            <person name="Kawai M."/>
            <person name="Futagami T."/>
            <person name="Toyoda A."/>
            <person name="Takaki Y."/>
            <person name="Nishi S."/>
            <person name="Hori S."/>
            <person name="Arai W."/>
            <person name="Tsubouchi T."/>
            <person name="Morono Y."/>
            <person name="Uchiyama I."/>
            <person name="Ito T."/>
            <person name="Fujiyama A."/>
            <person name="Inagaki F."/>
            <person name="Takami H."/>
        </authorList>
    </citation>
    <scope>NUCLEOTIDE SEQUENCE</scope>
    <source>
        <strain evidence="1">Expedition CK06-06</strain>
    </source>
</reference>
<dbReference type="Gene3D" id="1.25.40.10">
    <property type="entry name" value="Tetratricopeptide repeat domain"/>
    <property type="match status" value="2"/>
</dbReference>
<dbReference type="Pfam" id="PF12895">
    <property type="entry name" value="ANAPC3"/>
    <property type="match status" value="1"/>
</dbReference>
<sequence length="179" mass="21214">DFEKAGLAFYEIKDIQSEYTSRAIYYYGHIAYENKNYETARQEFLRLEEDETFGPVVPYYIVQILYVQKKYGEIIEYAPPLLARAIPRRAAEVAKFLGDAYFRNAMYDEAISPLEKFMKEKKSISRQDRYELGFCYFKSKEYDKAINYLEKAVGPKDVLSQNSYYVLADCYLRMDKEEL</sequence>
<protein>
    <submittedName>
        <fullName evidence="1">Uncharacterized protein</fullName>
    </submittedName>
</protein>
<dbReference type="SUPFAM" id="SSF48452">
    <property type="entry name" value="TPR-like"/>
    <property type="match status" value="1"/>
</dbReference>
<feature type="non-terminal residue" evidence="1">
    <location>
        <position position="1"/>
    </location>
</feature>
<evidence type="ECO:0000313" key="1">
    <source>
        <dbReference type="EMBL" id="GAI86110.1"/>
    </source>
</evidence>
<name>X1TEV5_9ZZZZ</name>
<accession>X1TEV5</accession>
<dbReference type="InterPro" id="IPR011990">
    <property type="entry name" value="TPR-like_helical_dom_sf"/>
</dbReference>
<gene>
    <name evidence="1" type="ORF">S12H4_19813</name>
</gene>
<dbReference type="AlphaFoldDB" id="X1TEV5"/>
<proteinExistence type="predicted"/>
<organism evidence="1">
    <name type="scientific">marine sediment metagenome</name>
    <dbReference type="NCBI Taxonomy" id="412755"/>
    <lineage>
        <taxon>unclassified sequences</taxon>
        <taxon>metagenomes</taxon>
        <taxon>ecological metagenomes</taxon>
    </lineage>
</organism>